<evidence type="ECO:0000313" key="2">
    <source>
        <dbReference type="EnsemblMetazoa" id="AMAM013235-PA"/>
    </source>
</evidence>
<feature type="region of interest" description="Disordered" evidence="1">
    <location>
        <begin position="88"/>
        <end position="118"/>
    </location>
</feature>
<feature type="compositionally biased region" description="Basic residues" evidence="1">
    <location>
        <begin position="482"/>
        <end position="494"/>
    </location>
</feature>
<feature type="region of interest" description="Disordered" evidence="1">
    <location>
        <begin position="50"/>
        <end position="73"/>
    </location>
</feature>
<dbReference type="Proteomes" id="UP000075901">
    <property type="component" value="Unassembled WGS sequence"/>
</dbReference>
<dbReference type="VEuPathDB" id="VectorBase:AMAM013235"/>
<feature type="compositionally biased region" description="Acidic residues" evidence="1">
    <location>
        <begin position="50"/>
        <end position="60"/>
    </location>
</feature>
<proteinExistence type="predicted"/>
<feature type="compositionally biased region" description="Polar residues" evidence="1">
    <location>
        <begin position="381"/>
        <end position="404"/>
    </location>
</feature>
<protein>
    <submittedName>
        <fullName evidence="2">Uncharacterized protein</fullName>
    </submittedName>
</protein>
<feature type="compositionally biased region" description="Basic residues" evidence="1">
    <location>
        <begin position="510"/>
        <end position="524"/>
    </location>
</feature>
<evidence type="ECO:0000313" key="3">
    <source>
        <dbReference type="Proteomes" id="UP000075901"/>
    </source>
</evidence>
<accession>A0A182STS2</accession>
<dbReference type="AlphaFoldDB" id="A0A182STS2"/>
<feature type="compositionally biased region" description="Low complexity" evidence="1">
    <location>
        <begin position="354"/>
        <end position="368"/>
    </location>
</feature>
<evidence type="ECO:0000256" key="1">
    <source>
        <dbReference type="SAM" id="MobiDB-lite"/>
    </source>
</evidence>
<reference evidence="2" key="2">
    <citation type="submission" date="2020-05" db="UniProtKB">
        <authorList>
            <consortium name="EnsemblMetazoa"/>
        </authorList>
    </citation>
    <scope>IDENTIFICATION</scope>
    <source>
        <strain evidence="2">maculatus3</strain>
    </source>
</reference>
<name>A0A182STS2_9DIPT</name>
<sequence>MLQASELQPIDMNEIQYGTNQNDGGNLVHTASSAALLDNDRSLIDESVETVGEEQDDLGDSLDAMDKPDHNNPALGAAVQLLHVHDPVSSSSTLDAADDDEDRSETPTDGGQGEVDKKNDMVKVANVVQTVVPLTSYTSATTTPNGGSSVGGGGVNAYTVTYDGGGSGHSGCHRIRNRHPGPPDGAIYAVPSSLVYTYPTTMDPAEMSGGYFVPVYDPQQQREASLCSTPGASIYSTPAGATSTVLHPIAYTQSAAAAAAAAAAAYTGAPLYQNPVMYSSDQFPVAQAAAAAAAGQLSQYPISYPIGIGYPFNGAAYQNYWNQPITYYVPQTPVPSTVGGASILMQPPIAQTPTNGGIITTTATSTPGTGNGSSGAPLSGKRNTTPPNSGHGQSQSGATHSASVTPVPISPFTANIPVPLPDSSSAAAGAPMYAAFPQPLYPNMLPFASPMATHPHPVAATAGTLVPTAASFHPHPSAGGSQHHHASSHHHHHPASSTGESTTLPGGNGHHQHHTQYHHAQQHH</sequence>
<feature type="region of interest" description="Disordered" evidence="1">
    <location>
        <begin position="468"/>
        <end position="524"/>
    </location>
</feature>
<feature type="region of interest" description="Disordered" evidence="1">
    <location>
        <begin position="354"/>
        <end position="406"/>
    </location>
</feature>
<dbReference type="EnsemblMetazoa" id="AMAM013235-RA">
    <property type="protein sequence ID" value="AMAM013235-PA"/>
    <property type="gene ID" value="AMAM013235"/>
</dbReference>
<reference evidence="3" key="1">
    <citation type="submission" date="2013-09" db="EMBL/GenBank/DDBJ databases">
        <title>The Genome Sequence of Anopheles maculatus species B.</title>
        <authorList>
            <consortium name="The Broad Institute Genomics Platform"/>
            <person name="Neafsey D.E."/>
            <person name="Besansky N."/>
            <person name="Howell P."/>
            <person name="Walton C."/>
            <person name="Young S.K."/>
            <person name="Zeng Q."/>
            <person name="Gargeya S."/>
            <person name="Fitzgerald M."/>
            <person name="Haas B."/>
            <person name="Abouelleil A."/>
            <person name="Allen A.W."/>
            <person name="Alvarado L."/>
            <person name="Arachchi H.M."/>
            <person name="Berlin A.M."/>
            <person name="Chapman S.B."/>
            <person name="Gainer-Dewar J."/>
            <person name="Goldberg J."/>
            <person name="Griggs A."/>
            <person name="Gujja S."/>
            <person name="Hansen M."/>
            <person name="Howarth C."/>
            <person name="Imamovic A."/>
            <person name="Ireland A."/>
            <person name="Larimer J."/>
            <person name="McCowan C."/>
            <person name="Murphy C."/>
            <person name="Pearson M."/>
            <person name="Poon T.W."/>
            <person name="Priest M."/>
            <person name="Roberts A."/>
            <person name="Saif S."/>
            <person name="Shea T."/>
            <person name="Sisk P."/>
            <person name="Sykes S."/>
            <person name="Wortman J."/>
            <person name="Nusbaum C."/>
            <person name="Birren B."/>
        </authorList>
    </citation>
    <scope>NUCLEOTIDE SEQUENCE [LARGE SCALE GENOMIC DNA]</scope>
    <source>
        <strain evidence="3">maculatus3</strain>
    </source>
</reference>
<keyword evidence="3" id="KW-1185">Reference proteome</keyword>
<organism evidence="2 3">
    <name type="scientific">Anopheles maculatus</name>
    <dbReference type="NCBI Taxonomy" id="74869"/>
    <lineage>
        <taxon>Eukaryota</taxon>
        <taxon>Metazoa</taxon>
        <taxon>Ecdysozoa</taxon>
        <taxon>Arthropoda</taxon>
        <taxon>Hexapoda</taxon>
        <taxon>Insecta</taxon>
        <taxon>Pterygota</taxon>
        <taxon>Neoptera</taxon>
        <taxon>Endopterygota</taxon>
        <taxon>Diptera</taxon>
        <taxon>Nematocera</taxon>
        <taxon>Culicoidea</taxon>
        <taxon>Culicidae</taxon>
        <taxon>Anophelinae</taxon>
        <taxon>Anopheles</taxon>
        <taxon>Anopheles maculatus group</taxon>
    </lineage>
</organism>